<evidence type="ECO:0000313" key="1">
    <source>
        <dbReference type="EMBL" id="XBS54631.1"/>
    </source>
</evidence>
<protein>
    <submittedName>
        <fullName evidence="1">Uncharacterized protein</fullName>
    </submittedName>
</protein>
<dbReference type="AlphaFoldDB" id="A0AAU7PSU6"/>
<organism evidence="1">
    <name type="scientific">Lacrimispora sp. BS-2</name>
    <dbReference type="NCBI Taxonomy" id="3151850"/>
    <lineage>
        <taxon>Bacteria</taxon>
        <taxon>Bacillati</taxon>
        <taxon>Bacillota</taxon>
        <taxon>Clostridia</taxon>
        <taxon>Lachnospirales</taxon>
        <taxon>Lachnospiraceae</taxon>
        <taxon>Lacrimispora</taxon>
    </lineage>
</organism>
<sequence length="211" mass="24682">MLKPILIELEMKTINGVANPQLTPNLPIVEGLGNLSLKHFKLIQRIIRINKKAKESFDIWEQIQKTKLVPQDYFLISEELIFHMRRAVDDMISLVWVLEENKKTPGLKMDKLIVKDIGNYLNLIKSDTNEFKAFNDHEEFLNLLNDFANSFKHSFVDSDQSRIGLNEPCIFTLYMKGHLVDEDNYKFHGVSQNSLMDSFNSFFKTYQKHIK</sequence>
<proteinExistence type="predicted"/>
<reference evidence="1" key="1">
    <citation type="submission" date="2024-06" db="EMBL/GenBank/DDBJ databases">
        <title>Lacrimispora cavernae sp. nov., a novel anaerobe isolated from bat guano pile inside a cave.</title>
        <authorList>
            <person name="Miller S.L."/>
            <person name="Lu N."/>
            <person name="King J."/>
            <person name="Sankaranarayanan K."/>
            <person name="Lawson P.A."/>
        </authorList>
    </citation>
    <scope>NUCLEOTIDE SEQUENCE</scope>
    <source>
        <strain evidence="1">BS-2</strain>
    </source>
</reference>
<dbReference type="EMBL" id="CP157940">
    <property type="protein sequence ID" value="XBS54631.1"/>
    <property type="molecule type" value="Genomic_DNA"/>
</dbReference>
<accession>A0AAU7PSU6</accession>
<dbReference type="RefSeq" id="WP_349947323.1">
    <property type="nucleotide sequence ID" value="NZ_CP157940.1"/>
</dbReference>
<name>A0AAU7PSU6_9FIRM</name>
<gene>
    <name evidence="1" type="ORF">ABFV83_02220</name>
</gene>